<evidence type="ECO:0000313" key="2">
    <source>
        <dbReference type="Proteomes" id="UP000515913"/>
    </source>
</evidence>
<reference evidence="1 2" key="1">
    <citation type="submission" date="2020-08" db="EMBL/GenBank/DDBJ databases">
        <authorList>
            <person name="Liu C."/>
            <person name="Sun Q."/>
        </authorList>
    </citation>
    <scope>NUCLEOTIDE SEQUENCE [LARGE SCALE GENOMIC DNA]</scope>
    <source>
        <strain evidence="1 2">NSJ-57</strain>
    </source>
</reference>
<protein>
    <recommendedName>
        <fullName evidence="3">Phage late control gene D protein (GPD)</fullName>
    </recommendedName>
</protein>
<proteinExistence type="predicted"/>
<organism evidence="1 2">
    <name type="scientific">Fusobacterium hominis</name>
    <dbReference type="NCBI Taxonomy" id="2764326"/>
    <lineage>
        <taxon>Bacteria</taxon>
        <taxon>Fusobacteriati</taxon>
        <taxon>Fusobacteriota</taxon>
        <taxon>Fusobacteriia</taxon>
        <taxon>Fusobacteriales</taxon>
        <taxon>Fusobacteriaceae</taxon>
        <taxon>Fusobacterium</taxon>
    </lineage>
</organism>
<name>A0A7G9GXI8_9FUSO</name>
<dbReference type="SUPFAM" id="SSF69279">
    <property type="entry name" value="Phage tail proteins"/>
    <property type="match status" value="1"/>
</dbReference>
<keyword evidence="2" id="KW-1185">Reference proteome</keyword>
<evidence type="ECO:0000313" key="1">
    <source>
        <dbReference type="EMBL" id="QNM15520.1"/>
    </source>
</evidence>
<evidence type="ECO:0008006" key="3">
    <source>
        <dbReference type="Google" id="ProtNLM"/>
    </source>
</evidence>
<dbReference type="AlphaFoldDB" id="A0A7G9GXI8"/>
<sequence>MVMNLVRRCNIEVIYKNKDITEKLTPYLQSVTVVDNLEGVFDSLEIKLLNKNNLFMGKGWSFQKGDLLKITATTLNWENEYEGEKRFNLGEFYIDEKEFDKYTARIKAISAPLNATDTTHDKTWENIQLKSLGQEIANKYKLKYQFLSDDINFSNLQQERQTDFQFLKNTAEESDVKVKITNEKLVLFDESKLPDKIKKHIQVDLLKVIDFKLRDTKKNTYDSVELSHFDVIKLKDVTYVKSYNELKGLPGGTTNKVLKLKKRPSTQNIEKYAIAQIEKANRTSTVLEITDIGNGSMYSGCVIEVLNSGEFNGKYLVKKITKTFPQFKMVVEAYKL</sequence>
<dbReference type="RefSeq" id="WP_187422986.1">
    <property type="nucleotide sequence ID" value="NZ_CP060637.1"/>
</dbReference>
<dbReference type="Proteomes" id="UP000515913">
    <property type="component" value="Chromosome"/>
</dbReference>
<gene>
    <name evidence="1" type="ORF">H9Q81_01380</name>
</gene>
<dbReference type="EMBL" id="CP060637">
    <property type="protein sequence ID" value="QNM15520.1"/>
    <property type="molecule type" value="Genomic_DNA"/>
</dbReference>
<dbReference type="KEGG" id="fho:H9Q81_01380"/>
<accession>A0A7G9GXI8</accession>